<dbReference type="Pfam" id="PF12273">
    <property type="entry name" value="RCR"/>
    <property type="match status" value="1"/>
</dbReference>
<keyword evidence="4" id="KW-1185">Reference proteome</keyword>
<evidence type="ECO:0000313" key="4">
    <source>
        <dbReference type="Proteomes" id="UP001056384"/>
    </source>
</evidence>
<dbReference type="InterPro" id="IPR020999">
    <property type="entry name" value="Chitin_synth_reg_RCR"/>
</dbReference>
<keyword evidence="2" id="KW-0812">Transmembrane</keyword>
<evidence type="ECO:0000256" key="2">
    <source>
        <dbReference type="SAM" id="Phobius"/>
    </source>
</evidence>
<proteinExistence type="predicted"/>
<name>A0A9Q9AXP5_9PEZI</name>
<evidence type="ECO:0000256" key="1">
    <source>
        <dbReference type="SAM" id="MobiDB-lite"/>
    </source>
</evidence>
<keyword evidence="2" id="KW-0472">Membrane</keyword>
<dbReference type="AlphaFoldDB" id="A0A9Q9AXP5"/>
<reference evidence="3" key="1">
    <citation type="submission" date="2022-06" db="EMBL/GenBank/DDBJ databases">
        <title>Complete genome sequences of two strains of the flax pathogen Septoria linicola.</title>
        <authorList>
            <person name="Lapalu N."/>
            <person name="Simon A."/>
            <person name="Demenou B."/>
            <person name="Paumier D."/>
            <person name="Guillot M.-P."/>
            <person name="Gout L."/>
            <person name="Valade R."/>
        </authorList>
    </citation>
    <scope>NUCLEOTIDE SEQUENCE</scope>
    <source>
        <strain evidence="3">SE15195</strain>
    </source>
</reference>
<gene>
    <name evidence="3" type="ORF">Slin15195_G077190</name>
</gene>
<keyword evidence="2" id="KW-1133">Transmembrane helix</keyword>
<evidence type="ECO:0000313" key="3">
    <source>
        <dbReference type="EMBL" id="USW54400.1"/>
    </source>
</evidence>
<sequence>MGATRLWARQNNNDLNDDNDDWNDDSWWWSDTGYAVRYAIICVIFAAILVYFIGGYYHAKRRLKKGQPPLAYHRWMVRSSVRYQHPQYQPRYQYGPDPYQEGYAMHGYAPPHNPPPAYHGDAPPAYQPPQGASKAMADQNYHPAPRPGNEGESSSAATTAPFPPRQ</sequence>
<dbReference type="OrthoDB" id="5400539at2759"/>
<feature type="region of interest" description="Disordered" evidence="1">
    <location>
        <begin position="103"/>
        <end position="166"/>
    </location>
</feature>
<dbReference type="EMBL" id="CP099423">
    <property type="protein sequence ID" value="USW54400.1"/>
    <property type="molecule type" value="Genomic_DNA"/>
</dbReference>
<feature type="transmembrane region" description="Helical" evidence="2">
    <location>
        <begin position="35"/>
        <end position="57"/>
    </location>
</feature>
<dbReference type="Proteomes" id="UP001056384">
    <property type="component" value="Chromosome 6"/>
</dbReference>
<organism evidence="3 4">
    <name type="scientific">Septoria linicola</name>
    <dbReference type="NCBI Taxonomy" id="215465"/>
    <lineage>
        <taxon>Eukaryota</taxon>
        <taxon>Fungi</taxon>
        <taxon>Dikarya</taxon>
        <taxon>Ascomycota</taxon>
        <taxon>Pezizomycotina</taxon>
        <taxon>Dothideomycetes</taxon>
        <taxon>Dothideomycetidae</taxon>
        <taxon>Mycosphaerellales</taxon>
        <taxon>Mycosphaerellaceae</taxon>
        <taxon>Septoria</taxon>
    </lineage>
</organism>
<accession>A0A9Q9AXP5</accession>
<protein>
    <submittedName>
        <fullName evidence="3">Chitin synthesis regulation, Congo red resistance, RCR protein</fullName>
    </submittedName>
</protein>